<evidence type="ECO:0000313" key="1">
    <source>
        <dbReference type="EMBL" id="VVE75886.1"/>
    </source>
</evidence>
<reference evidence="1 2" key="1">
    <citation type="submission" date="2019-08" db="EMBL/GenBank/DDBJ databases">
        <authorList>
            <person name="Peeters C."/>
        </authorList>
    </citation>
    <scope>NUCLEOTIDE SEQUENCE [LARGE SCALE GENOMIC DNA]</scope>
    <source>
        <strain evidence="1 2">LMG 31118</strain>
    </source>
</reference>
<dbReference type="AlphaFoldDB" id="A0A5E5ASD2"/>
<proteinExistence type="predicted"/>
<evidence type="ECO:0000313" key="2">
    <source>
        <dbReference type="Proteomes" id="UP000414136"/>
    </source>
</evidence>
<keyword evidence="2" id="KW-1185">Reference proteome</keyword>
<protein>
    <submittedName>
        <fullName evidence="1">Uncharacterized protein</fullName>
    </submittedName>
</protein>
<dbReference type="RefSeq" id="WP_150627699.1">
    <property type="nucleotide sequence ID" value="NZ_CABPSQ010000018.1"/>
</dbReference>
<dbReference type="OrthoDB" id="9155542at2"/>
<dbReference type="EMBL" id="CABPSQ010000018">
    <property type="protein sequence ID" value="VVE75886.1"/>
    <property type="molecule type" value="Genomic_DNA"/>
</dbReference>
<gene>
    <name evidence="1" type="ORF">PCA31118_05085</name>
</gene>
<accession>A0A5E5ASD2</accession>
<organism evidence="1 2">
    <name type="scientific">Pandoraea captiosa</name>
    <dbReference type="NCBI Taxonomy" id="2508302"/>
    <lineage>
        <taxon>Bacteria</taxon>
        <taxon>Pseudomonadati</taxon>
        <taxon>Pseudomonadota</taxon>
        <taxon>Betaproteobacteria</taxon>
        <taxon>Burkholderiales</taxon>
        <taxon>Burkholderiaceae</taxon>
        <taxon>Pandoraea</taxon>
    </lineage>
</organism>
<name>A0A5E5ASD2_9BURK</name>
<dbReference type="Proteomes" id="UP000414136">
    <property type="component" value="Unassembled WGS sequence"/>
</dbReference>
<sequence length="109" mass="11310">MANTFKVNGITITGGKDLNIRNGRVIVDGNEVDVGDAKQINIEIHGEVEHVDVDTCDSIVINGSAGHVKTMSGDVRCGDVSGSVKTMSGDVHCTSVAGNVSTMSGDIHK</sequence>